<sequence length="191" mass="22045">MEKLAIKLTDYILSKEAISEEKYDIYVYGFTCFLELSISFFSIFIIGICLGMFFECIIFLCIFMPLRSYAGGFHLNKFLHCYLLSCFILAGSLLLVKFFSIPDYVSLIGCILFPIILFIIGPINHPNRPVTEEENSIFKRKTNIILVLCILLSIILYLTKSSRYLFLEFITFADLIISSLIPKLFPQVHEQ</sequence>
<keyword evidence="2" id="KW-0673">Quorum sensing</keyword>
<reference evidence="9 10" key="2">
    <citation type="submission" date="2017-10" db="EMBL/GenBank/DDBJ databases">
        <authorList>
            <person name="Banno H."/>
            <person name="Chua N.-H."/>
        </authorList>
    </citation>
    <scope>NUCLEOTIDE SEQUENCE [LARGE SCALE GENOMIC DNA]</scope>
    <source>
        <strain evidence="9 10">JK626</strain>
    </source>
</reference>
<name>A0A2G3DZK6_9FIRM</name>
<dbReference type="AlphaFoldDB" id="A0A2G3DZK6"/>
<keyword evidence="5" id="KW-0378">Hydrolase</keyword>
<dbReference type="GO" id="GO:0008233">
    <property type="term" value="F:peptidase activity"/>
    <property type="evidence" value="ECO:0007669"/>
    <property type="project" value="UniProtKB-KW"/>
</dbReference>
<gene>
    <name evidence="9" type="ORF">CSX01_00990</name>
</gene>
<evidence type="ECO:0000256" key="6">
    <source>
        <dbReference type="ARBA" id="ARBA00022989"/>
    </source>
</evidence>
<keyword evidence="7 8" id="KW-0472">Membrane</keyword>
<evidence type="ECO:0000256" key="5">
    <source>
        <dbReference type="ARBA" id="ARBA00022801"/>
    </source>
</evidence>
<dbReference type="Proteomes" id="UP000225889">
    <property type="component" value="Unassembled WGS sequence"/>
</dbReference>
<keyword evidence="3" id="KW-0645">Protease</keyword>
<evidence type="ECO:0000256" key="2">
    <source>
        <dbReference type="ARBA" id="ARBA00022654"/>
    </source>
</evidence>
<dbReference type="SMART" id="SM00793">
    <property type="entry name" value="AgrB"/>
    <property type="match status" value="1"/>
</dbReference>
<dbReference type="RefSeq" id="WP_099391106.1">
    <property type="nucleotide sequence ID" value="NZ_PDYF01000004.1"/>
</dbReference>
<evidence type="ECO:0000256" key="4">
    <source>
        <dbReference type="ARBA" id="ARBA00022692"/>
    </source>
</evidence>
<organism evidence="9 10">
    <name type="scientific">Pseudobutyrivibrio ruminis</name>
    <dbReference type="NCBI Taxonomy" id="46206"/>
    <lineage>
        <taxon>Bacteria</taxon>
        <taxon>Bacillati</taxon>
        <taxon>Bacillota</taxon>
        <taxon>Clostridia</taxon>
        <taxon>Lachnospirales</taxon>
        <taxon>Lachnospiraceae</taxon>
        <taxon>Pseudobutyrivibrio</taxon>
    </lineage>
</organism>
<keyword evidence="1" id="KW-1003">Cell membrane</keyword>
<evidence type="ECO:0000256" key="3">
    <source>
        <dbReference type="ARBA" id="ARBA00022670"/>
    </source>
</evidence>
<protein>
    <submittedName>
        <fullName evidence="9">Accessory regulator AgrB</fullName>
    </submittedName>
</protein>
<feature type="transmembrane region" description="Helical" evidence="8">
    <location>
        <begin position="78"/>
        <end position="98"/>
    </location>
</feature>
<evidence type="ECO:0000256" key="7">
    <source>
        <dbReference type="ARBA" id="ARBA00023136"/>
    </source>
</evidence>
<comment type="caution">
    <text evidence="9">The sequence shown here is derived from an EMBL/GenBank/DDBJ whole genome shotgun (WGS) entry which is preliminary data.</text>
</comment>
<evidence type="ECO:0000313" key="10">
    <source>
        <dbReference type="Proteomes" id="UP000225889"/>
    </source>
</evidence>
<dbReference type="Pfam" id="PF04647">
    <property type="entry name" value="AgrB"/>
    <property type="match status" value="1"/>
</dbReference>
<evidence type="ECO:0000256" key="1">
    <source>
        <dbReference type="ARBA" id="ARBA00022475"/>
    </source>
</evidence>
<reference evidence="9 10" key="1">
    <citation type="submission" date="2017-10" db="EMBL/GenBank/DDBJ databases">
        <title>Resolving the taxonomy of Roseburia spp., Eubacterium rectale and Agathobacter spp. through phylogenomic analysis.</title>
        <authorList>
            <person name="Sheridan P.O."/>
            <person name="Walker A.W."/>
            <person name="Duncan S.H."/>
            <person name="Scott K.P."/>
            <person name="Toole P.W.O."/>
            <person name="Luis P."/>
            <person name="Flint H.J."/>
        </authorList>
    </citation>
    <scope>NUCLEOTIDE SEQUENCE [LARGE SCALE GENOMIC DNA]</scope>
    <source>
        <strain evidence="9 10">JK626</strain>
    </source>
</reference>
<feature type="transmembrane region" description="Helical" evidence="8">
    <location>
        <begin position="142"/>
        <end position="159"/>
    </location>
</feature>
<dbReference type="InterPro" id="IPR006741">
    <property type="entry name" value="AgrB"/>
</dbReference>
<evidence type="ECO:0000313" key="9">
    <source>
        <dbReference type="EMBL" id="PHU36313.1"/>
    </source>
</evidence>
<keyword evidence="6 8" id="KW-1133">Transmembrane helix</keyword>
<dbReference type="EMBL" id="PDYF01000004">
    <property type="protein sequence ID" value="PHU36313.1"/>
    <property type="molecule type" value="Genomic_DNA"/>
</dbReference>
<feature type="transmembrane region" description="Helical" evidence="8">
    <location>
        <begin position="38"/>
        <end position="66"/>
    </location>
</feature>
<proteinExistence type="predicted"/>
<keyword evidence="4 8" id="KW-0812">Transmembrane</keyword>
<dbReference type="GO" id="GO:0009372">
    <property type="term" value="P:quorum sensing"/>
    <property type="evidence" value="ECO:0007669"/>
    <property type="project" value="UniProtKB-KW"/>
</dbReference>
<accession>A0A2G3DZK6</accession>
<feature type="transmembrane region" description="Helical" evidence="8">
    <location>
        <begin position="104"/>
        <end position="121"/>
    </location>
</feature>
<evidence type="ECO:0000256" key="8">
    <source>
        <dbReference type="SAM" id="Phobius"/>
    </source>
</evidence>
<dbReference type="GO" id="GO:0016020">
    <property type="term" value="C:membrane"/>
    <property type="evidence" value="ECO:0007669"/>
    <property type="project" value="InterPro"/>
</dbReference>
<dbReference type="GO" id="GO:0006508">
    <property type="term" value="P:proteolysis"/>
    <property type="evidence" value="ECO:0007669"/>
    <property type="project" value="UniProtKB-KW"/>
</dbReference>